<dbReference type="SUPFAM" id="SSF56784">
    <property type="entry name" value="HAD-like"/>
    <property type="match status" value="1"/>
</dbReference>
<dbReference type="AlphaFoldDB" id="A0A4R4X2N0"/>
<comment type="caution">
    <text evidence="1">The sequence shown here is derived from an EMBL/GenBank/DDBJ whole genome shotgun (WGS) entry which is preliminary data.</text>
</comment>
<evidence type="ECO:0000313" key="1">
    <source>
        <dbReference type="EMBL" id="TDD24488.1"/>
    </source>
</evidence>
<keyword evidence="2" id="KW-1185">Reference proteome</keyword>
<evidence type="ECO:0008006" key="3">
    <source>
        <dbReference type="Google" id="ProtNLM"/>
    </source>
</evidence>
<dbReference type="InterPro" id="IPR023214">
    <property type="entry name" value="HAD_sf"/>
</dbReference>
<accession>A0A4R4X2N0</accession>
<protein>
    <recommendedName>
        <fullName evidence="3">HAD family hydrolase</fullName>
    </recommendedName>
</protein>
<reference evidence="1 2" key="1">
    <citation type="submission" date="2019-03" db="EMBL/GenBank/DDBJ databases">
        <title>Draft genome sequences of novel Actinobacteria.</title>
        <authorList>
            <person name="Sahin N."/>
            <person name="Ay H."/>
            <person name="Saygin H."/>
        </authorList>
    </citation>
    <scope>NUCLEOTIDE SEQUENCE [LARGE SCALE GENOMIC DNA]</scope>
    <source>
        <strain evidence="1 2">KC712</strain>
    </source>
</reference>
<dbReference type="Pfam" id="PF13242">
    <property type="entry name" value="Hydrolase_like"/>
    <property type="match status" value="1"/>
</dbReference>
<dbReference type="Proteomes" id="UP000294543">
    <property type="component" value="Unassembled WGS sequence"/>
</dbReference>
<sequence length="125" mass="13143">MAFPVSSHERSRATRAMNAILQVRSRCDNAQRSAVPLSVTRRTGIPSTPTARERVHLKSGLVYTPYTTVLIGDTPHDVSAGRNSGAHVIGIASGKSSTSDLRGAGANIVFSDLTDSAALIRAITA</sequence>
<dbReference type="OrthoDB" id="9781769at2"/>
<dbReference type="Gene3D" id="3.40.50.1000">
    <property type="entry name" value="HAD superfamily/HAD-like"/>
    <property type="match status" value="1"/>
</dbReference>
<gene>
    <name evidence="1" type="ORF">E1294_05895</name>
</gene>
<evidence type="ECO:0000313" key="2">
    <source>
        <dbReference type="Proteomes" id="UP000294543"/>
    </source>
</evidence>
<dbReference type="EMBL" id="SMKP01000011">
    <property type="protein sequence ID" value="TDD24488.1"/>
    <property type="molecule type" value="Genomic_DNA"/>
</dbReference>
<dbReference type="InterPro" id="IPR036412">
    <property type="entry name" value="HAD-like_sf"/>
</dbReference>
<name>A0A4R4X2N0_9ACTN</name>
<proteinExistence type="predicted"/>
<organism evidence="1 2">
    <name type="scientific">Nonomuraea diastatica</name>
    <dbReference type="NCBI Taxonomy" id="1848329"/>
    <lineage>
        <taxon>Bacteria</taxon>
        <taxon>Bacillati</taxon>
        <taxon>Actinomycetota</taxon>
        <taxon>Actinomycetes</taxon>
        <taxon>Streptosporangiales</taxon>
        <taxon>Streptosporangiaceae</taxon>
        <taxon>Nonomuraea</taxon>
    </lineage>
</organism>